<dbReference type="EMBL" id="VJMH01006436">
    <property type="protein sequence ID" value="KAF0689561.1"/>
    <property type="molecule type" value="Genomic_DNA"/>
</dbReference>
<evidence type="ECO:0000313" key="3">
    <source>
        <dbReference type="EMBL" id="VFT95727.1"/>
    </source>
</evidence>
<reference evidence="2" key="2">
    <citation type="submission" date="2019-06" db="EMBL/GenBank/DDBJ databases">
        <title>Genomics analysis of Aphanomyces spp. identifies a new class of oomycete effector associated with host adaptation.</title>
        <authorList>
            <person name="Gaulin E."/>
        </authorList>
    </citation>
    <scope>NUCLEOTIDE SEQUENCE</scope>
    <source>
        <strain evidence="2">CBS 578.67</strain>
    </source>
</reference>
<protein>
    <submittedName>
        <fullName evidence="3">Aste57867_19001 protein</fullName>
    </submittedName>
</protein>
<sequence length="128" mass="14714">MEALPRVPQGFWVRAPQVQLPRLRTNFWRLDPTRKDAQRVCRPCVDEATDTPLPRTDTMRSRTPKAPNHQTPQFSKSLAKTASTNSMDTVESDQDWRGTFTRLDMARRRRNNESLLSMDTACPVANTL</sequence>
<keyword evidence="4" id="KW-1185">Reference proteome</keyword>
<reference evidence="3 4" key="1">
    <citation type="submission" date="2019-03" db="EMBL/GenBank/DDBJ databases">
        <authorList>
            <person name="Gaulin E."/>
            <person name="Dumas B."/>
        </authorList>
    </citation>
    <scope>NUCLEOTIDE SEQUENCE [LARGE SCALE GENOMIC DNA]</scope>
    <source>
        <strain evidence="3">CBS 568.67</strain>
    </source>
</reference>
<gene>
    <name evidence="3" type="primary">Aste57867_19001</name>
    <name evidence="2" type="ORF">As57867_018937</name>
    <name evidence="3" type="ORF">ASTE57867_19001</name>
</gene>
<feature type="compositionally biased region" description="Polar residues" evidence="1">
    <location>
        <begin position="68"/>
        <end position="89"/>
    </location>
</feature>
<organism evidence="3 4">
    <name type="scientific">Aphanomyces stellatus</name>
    <dbReference type="NCBI Taxonomy" id="120398"/>
    <lineage>
        <taxon>Eukaryota</taxon>
        <taxon>Sar</taxon>
        <taxon>Stramenopiles</taxon>
        <taxon>Oomycota</taxon>
        <taxon>Saprolegniomycetes</taxon>
        <taxon>Saprolegniales</taxon>
        <taxon>Verrucalvaceae</taxon>
        <taxon>Aphanomyces</taxon>
    </lineage>
</organism>
<evidence type="ECO:0000313" key="4">
    <source>
        <dbReference type="Proteomes" id="UP000332933"/>
    </source>
</evidence>
<dbReference type="AlphaFoldDB" id="A0A485LFR9"/>
<proteinExistence type="predicted"/>
<evidence type="ECO:0000256" key="1">
    <source>
        <dbReference type="SAM" id="MobiDB-lite"/>
    </source>
</evidence>
<dbReference type="Proteomes" id="UP000332933">
    <property type="component" value="Unassembled WGS sequence"/>
</dbReference>
<dbReference type="EMBL" id="CAADRA010006457">
    <property type="protein sequence ID" value="VFT95727.1"/>
    <property type="molecule type" value="Genomic_DNA"/>
</dbReference>
<evidence type="ECO:0000313" key="2">
    <source>
        <dbReference type="EMBL" id="KAF0689561.1"/>
    </source>
</evidence>
<name>A0A485LFR9_9STRA</name>
<feature type="region of interest" description="Disordered" evidence="1">
    <location>
        <begin position="46"/>
        <end position="93"/>
    </location>
</feature>
<accession>A0A485LFR9</accession>